<dbReference type="InterPro" id="IPR018711">
    <property type="entry name" value="NAGPA"/>
</dbReference>
<name>A0ABV6VMM7_9ACTN</name>
<dbReference type="RefSeq" id="WP_380519446.1">
    <property type="nucleotide sequence ID" value="NZ_JBHEZX010000034.1"/>
</dbReference>
<proteinExistence type="predicted"/>
<evidence type="ECO:0000313" key="4">
    <source>
        <dbReference type="EMBL" id="MFC1414994.1"/>
    </source>
</evidence>
<comment type="caution">
    <text evidence="4">The sequence shown here is derived from an EMBL/GenBank/DDBJ whole genome shotgun (WGS) entry which is preliminary data.</text>
</comment>
<evidence type="ECO:0000256" key="1">
    <source>
        <dbReference type="SAM" id="MobiDB-lite"/>
    </source>
</evidence>
<gene>
    <name evidence="4" type="ORF">ACEZDG_37645</name>
</gene>
<evidence type="ECO:0000256" key="2">
    <source>
        <dbReference type="SAM" id="Phobius"/>
    </source>
</evidence>
<dbReference type="GO" id="GO:0016798">
    <property type="term" value="F:hydrolase activity, acting on glycosyl bonds"/>
    <property type="evidence" value="ECO:0007669"/>
    <property type="project" value="UniProtKB-KW"/>
</dbReference>
<keyword evidence="4" id="KW-0326">Glycosidase</keyword>
<sequence>MLGPVASGPGSGSVDVDVADADEVSPPGPAAKSRPGWLRRLFARRSVRAVLAVAAVFLGWLSWSVGSALAAPGDDSTAAKVAEWGRDHQLGPLVTFLESAQYKANPPKVGGTPGMALEPDAAAAAPEAVKPALKPIALPRLITPAGTPLAGEGIWQVLGSVRGTPALMGAYVRPDDEHTSYVAGAVSMDQRLLRFQLHPGELDPGPDKWGVPTSIPPGSRTGLMATFNGGFKVDEARGAFYLNGITKGTLADSAASLVFYRDGHVTVGSWNHGVSMTPQVVGVRQNLKLIVDHGQVPAGVDDNVESGWGLTIAGKYFVWRSGAGITADGRLVYVYGPSLSVRTLADLLKRAGCTSAMQLDINPAWMSYMYYRPTPDPKNPTPVKLLPGQERPANRYYEPTSRDFTAVYAR</sequence>
<keyword evidence="2" id="KW-0812">Transmembrane</keyword>
<protein>
    <submittedName>
        <fullName evidence="4">Phosphodiester glycosidase family protein</fullName>
    </submittedName>
</protein>
<evidence type="ECO:0000313" key="5">
    <source>
        <dbReference type="Proteomes" id="UP001592582"/>
    </source>
</evidence>
<feature type="region of interest" description="Disordered" evidence="1">
    <location>
        <begin position="1"/>
        <end position="33"/>
    </location>
</feature>
<feature type="compositionally biased region" description="Low complexity" evidence="1">
    <location>
        <begin position="1"/>
        <end position="16"/>
    </location>
</feature>
<keyword evidence="2" id="KW-0472">Membrane</keyword>
<keyword evidence="4" id="KW-0378">Hydrolase</keyword>
<keyword evidence="5" id="KW-1185">Reference proteome</keyword>
<feature type="transmembrane region" description="Helical" evidence="2">
    <location>
        <begin position="49"/>
        <end position="71"/>
    </location>
</feature>
<accession>A0ABV6VMM7</accession>
<evidence type="ECO:0000259" key="3">
    <source>
        <dbReference type="Pfam" id="PF09992"/>
    </source>
</evidence>
<reference evidence="4 5" key="1">
    <citation type="submission" date="2024-09" db="EMBL/GenBank/DDBJ databases">
        <authorList>
            <person name="Lee S.D."/>
        </authorList>
    </citation>
    <scope>NUCLEOTIDE SEQUENCE [LARGE SCALE GENOMIC DNA]</scope>
    <source>
        <strain evidence="4 5">N1-1</strain>
    </source>
</reference>
<dbReference type="Proteomes" id="UP001592582">
    <property type="component" value="Unassembled WGS sequence"/>
</dbReference>
<keyword evidence="2" id="KW-1133">Transmembrane helix</keyword>
<dbReference type="EMBL" id="JBHEZX010000034">
    <property type="protein sequence ID" value="MFC1414994.1"/>
    <property type="molecule type" value="Genomic_DNA"/>
</dbReference>
<dbReference type="Pfam" id="PF09992">
    <property type="entry name" value="NAGPA"/>
    <property type="match status" value="1"/>
</dbReference>
<feature type="domain" description="Phosphodiester glycosidase" evidence="3">
    <location>
        <begin position="225"/>
        <end position="360"/>
    </location>
</feature>
<organism evidence="4 5">
    <name type="scientific">Streptacidiphilus alkalitolerans</name>
    <dbReference type="NCBI Taxonomy" id="3342712"/>
    <lineage>
        <taxon>Bacteria</taxon>
        <taxon>Bacillati</taxon>
        <taxon>Actinomycetota</taxon>
        <taxon>Actinomycetes</taxon>
        <taxon>Kitasatosporales</taxon>
        <taxon>Streptomycetaceae</taxon>
        <taxon>Streptacidiphilus</taxon>
    </lineage>
</organism>